<gene>
    <name evidence="11" type="ORF">Scep_017408</name>
</gene>
<dbReference type="PANTHER" id="PTHR48005">
    <property type="entry name" value="LEUCINE RICH REPEAT KINASE 2"/>
    <property type="match status" value="1"/>
</dbReference>
<evidence type="ECO:0000259" key="10">
    <source>
        <dbReference type="PROSITE" id="PS50011"/>
    </source>
</evidence>
<keyword evidence="9" id="KW-1133">Transmembrane helix</keyword>
<dbReference type="InterPro" id="IPR011009">
    <property type="entry name" value="Kinase-like_dom_sf"/>
</dbReference>
<dbReference type="Proteomes" id="UP001419268">
    <property type="component" value="Unassembled WGS sequence"/>
</dbReference>
<dbReference type="GO" id="GO:0005524">
    <property type="term" value="F:ATP binding"/>
    <property type="evidence" value="ECO:0007669"/>
    <property type="project" value="UniProtKB-KW"/>
</dbReference>
<name>A0AAP0IQ08_9MAGN</name>
<reference evidence="11 12" key="1">
    <citation type="submission" date="2024-01" db="EMBL/GenBank/DDBJ databases">
        <title>Genome assemblies of Stephania.</title>
        <authorList>
            <person name="Yang L."/>
        </authorList>
    </citation>
    <scope>NUCLEOTIDE SEQUENCE [LARGE SCALE GENOMIC DNA]</scope>
    <source>
        <strain evidence="11">JXDWG</strain>
        <tissue evidence="11">Leaf</tissue>
    </source>
</reference>
<dbReference type="Pfam" id="PF00069">
    <property type="entry name" value="Pkinase"/>
    <property type="match status" value="1"/>
</dbReference>
<dbReference type="PROSITE" id="PS50011">
    <property type="entry name" value="PROTEIN_KINASE_DOM"/>
    <property type="match status" value="1"/>
</dbReference>
<dbReference type="Gene3D" id="1.10.510.10">
    <property type="entry name" value="Transferase(Phosphotransferase) domain 1"/>
    <property type="match status" value="1"/>
</dbReference>
<evidence type="ECO:0000256" key="9">
    <source>
        <dbReference type="SAM" id="Phobius"/>
    </source>
</evidence>
<dbReference type="InterPro" id="IPR000719">
    <property type="entry name" value="Prot_kinase_dom"/>
</dbReference>
<evidence type="ECO:0000256" key="6">
    <source>
        <dbReference type="ARBA" id="ARBA00022840"/>
    </source>
</evidence>
<dbReference type="GO" id="GO:0004674">
    <property type="term" value="F:protein serine/threonine kinase activity"/>
    <property type="evidence" value="ECO:0007669"/>
    <property type="project" value="UniProtKB-KW"/>
</dbReference>
<comment type="catalytic activity">
    <reaction evidence="7">
        <text>L-threonyl-[protein] + ATP = O-phospho-L-threonyl-[protein] + ADP + H(+)</text>
        <dbReference type="Rhea" id="RHEA:46608"/>
        <dbReference type="Rhea" id="RHEA-COMP:11060"/>
        <dbReference type="Rhea" id="RHEA-COMP:11605"/>
        <dbReference type="ChEBI" id="CHEBI:15378"/>
        <dbReference type="ChEBI" id="CHEBI:30013"/>
        <dbReference type="ChEBI" id="CHEBI:30616"/>
        <dbReference type="ChEBI" id="CHEBI:61977"/>
        <dbReference type="ChEBI" id="CHEBI:456216"/>
        <dbReference type="EC" id="2.7.11.1"/>
    </reaction>
</comment>
<keyword evidence="6" id="KW-0067">ATP-binding</keyword>
<keyword evidence="5" id="KW-0418">Kinase</keyword>
<feature type="domain" description="Protein kinase" evidence="10">
    <location>
        <begin position="89"/>
        <end position="261"/>
    </location>
</feature>
<dbReference type="EMBL" id="JBBNAG010000007">
    <property type="protein sequence ID" value="KAK9119315.1"/>
    <property type="molecule type" value="Genomic_DNA"/>
</dbReference>
<keyword evidence="9" id="KW-0812">Transmembrane</keyword>
<keyword evidence="9" id="KW-0472">Membrane</keyword>
<evidence type="ECO:0000256" key="7">
    <source>
        <dbReference type="ARBA" id="ARBA00047899"/>
    </source>
</evidence>
<evidence type="ECO:0000256" key="5">
    <source>
        <dbReference type="ARBA" id="ARBA00022777"/>
    </source>
</evidence>
<keyword evidence="2" id="KW-0723">Serine/threonine-protein kinase</keyword>
<dbReference type="InterPro" id="IPR008266">
    <property type="entry name" value="Tyr_kinase_AS"/>
</dbReference>
<dbReference type="EC" id="2.7.11.1" evidence="1"/>
<evidence type="ECO:0000313" key="11">
    <source>
        <dbReference type="EMBL" id="KAK9119315.1"/>
    </source>
</evidence>
<comment type="caution">
    <text evidence="11">The sequence shown here is derived from an EMBL/GenBank/DDBJ whole genome shotgun (WGS) entry which is preliminary data.</text>
</comment>
<evidence type="ECO:0000313" key="12">
    <source>
        <dbReference type="Proteomes" id="UP001419268"/>
    </source>
</evidence>
<dbReference type="PANTHER" id="PTHR48005:SF16">
    <property type="entry name" value="MDIS1-INTERACTING RECEPTOR LIKE KINASE 2-LIKE ISOFORM X1"/>
    <property type="match status" value="1"/>
</dbReference>
<dbReference type="InterPro" id="IPR051420">
    <property type="entry name" value="Ser_Thr_Kinases_DiverseReg"/>
</dbReference>
<evidence type="ECO:0000256" key="2">
    <source>
        <dbReference type="ARBA" id="ARBA00022527"/>
    </source>
</evidence>
<organism evidence="11 12">
    <name type="scientific">Stephania cephalantha</name>
    <dbReference type="NCBI Taxonomy" id="152367"/>
    <lineage>
        <taxon>Eukaryota</taxon>
        <taxon>Viridiplantae</taxon>
        <taxon>Streptophyta</taxon>
        <taxon>Embryophyta</taxon>
        <taxon>Tracheophyta</taxon>
        <taxon>Spermatophyta</taxon>
        <taxon>Magnoliopsida</taxon>
        <taxon>Ranunculales</taxon>
        <taxon>Menispermaceae</taxon>
        <taxon>Menispermoideae</taxon>
        <taxon>Cissampelideae</taxon>
        <taxon>Stephania</taxon>
    </lineage>
</organism>
<evidence type="ECO:0000256" key="4">
    <source>
        <dbReference type="ARBA" id="ARBA00022741"/>
    </source>
</evidence>
<evidence type="ECO:0000256" key="3">
    <source>
        <dbReference type="ARBA" id="ARBA00022679"/>
    </source>
</evidence>
<keyword evidence="4" id="KW-0547">Nucleotide-binding</keyword>
<accession>A0AAP0IQ08</accession>
<keyword evidence="12" id="KW-1185">Reference proteome</keyword>
<protein>
    <recommendedName>
        <fullName evidence="1">non-specific serine/threonine protein kinase</fullName>
        <ecNumber evidence="1">2.7.11.1</ecNumber>
    </recommendedName>
</protein>
<dbReference type="PROSITE" id="PS00109">
    <property type="entry name" value="PROTEIN_KINASE_TYR"/>
    <property type="match status" value="1"/>
</dbReference>
<feature type="transmembrane region" description="Helical" evidence="9">
    <location>
        <begin position="42"/>
        <end position="65"/>
    </location>
</feature>
<evidence type="ECO:0000256" key="1">
    <source>
        <dbReference type="ARBA" id="ARBA00012513"/>
    </source>
</evidence>
<sequence length="261" mass="29884">MVGYRSHQGNSVTTNVFRQSRIFSYLSSFDRSNVNKGKPKRLIIIVLCIIPFVLVLFGILVIITLRRTTRKARTDERSEEVSIKSRNTFPIWNYNGQIAYEDIIQATEDFDIKYYGEQENLAFERSFINEIQVLTKVRHRNIAKLYGFCCRTQCGECAFLVYEYSEKGSLFVALAEHVEAPELNWSKRFNIIKGISCASSYLHHDCNPPIIHRDISSNNFLLDSEYEAHVADFGIARLLDPDSSNQTVLAGTYSYIAPGIL</sequence>
<dbReference type="SUPFAM" id="SSF56112">
    <property type="entry name" value="Protein kinase-like (PK-like)"/>
    <property type="match status" value="1"/>
</dbReference>
<evidence type="ECO:0000256" key="8">
    <source>
        <dbReference type="ARBA" id="ARBA00048679"/>
    </source>
</evidence>
<dbReference type="AlphaFoldDB" id="A0AAP0IQ08"/>
<proteinExistence type="predicted"/>
<keyword evidence="3" id="KW-0808">Transferase</keyword>
<comment type="catalytic activity">
    <reaction evidence="8">
        <text>L-seryl-[protein] + ATP = O-phospho-L-seryl-[protein] + ADP + H(+)</text>
        <dbReference type="Rhea" id="RHEA:17989"/>
        <dbReference type="Rhea" id="RHEA-COMP:9863"/>
        <dbReference type="Rhea" id="RHEA-COMP:11604"/>
        <dbReference type="ChEBI" id="CHEBI:15378"/>
        <dbReference type="ChEBI" id="CHEBI:29999"/>
        <dbReference type="ChEBI" id="CHEBI:30616"/>
        <dbReference type="ChEBI" id="CHEBI:83421"/>
        <dbReference type="ChEBI" id="CHEBI:456216"/>
        <dbReference type="EC" id="2.7.11.1"/>
    </reaction>
</comment>